<dbReference type="RefSeq" id="WP_115450113.1">
    <property type="nucleotide sequence ID" value="NZ_QNQT01000001.1"/>
</dbReference>
<dbReference type="Gene3D" id="3.40.50.360">
    <property type="match status" value="1"/>
</dbReference>
<dbReference type="InterPro" id="IPR029039">
    <property type="entry name" value="Flavoprotein-like_sf"/>
</dbReference>
<keyword evidence="3" id="KW-1185">Reference proteome</keyword>
<organism evidence="2 3">
    <name type="scientific">Neobacillus piezotolerans</name>
    <dbReference type="NCBI Taxonomy" id="2259171"/>
    <lineage>
        <taxon>Bacteria</taxon>
        <taxon>Bacillati</taxon>
        <taxon>Bacillota</taxon>
        <taxon>Bacilli</taxon>
        <taxon>Bacillales</taxon>
        <taxon>Bacillaceae</taxon>
        <taxon>Neobacillus</taxon>
    </lineage>
</organism>
<gene>
    <name evidence="2" type="ORF">DRW41_01070</name>
</gene>
<proteinExistence type="predicted"/>
<dbReference type="InterPro" id="IPR005025">
    <property type="entry name" value="FMN_Rdtase-like_dom"/>
</dbReference>
<protein>
    <submittedName>
        <fullName evidence="2">Flavodoxin family protein</fullName>
    </submittedName>
</protein>
<dbReference type="Proteomes" id="UP000257144">
    <property type="component" value="Unassembled WGS sequence"/>
</dbReference>
<dbReference type="EMBL" id="QNQT01000001">
    <property type="protein sequence ID" value="RDU38190.1"/>
    <property type="molecule type" value="Genomic_DNA"/>
</dbReference>
<dbReference type="Pfam" id="PF03358">
    <property type="entry name" value="FMN_red"/>
    <property type="match status" value="1"/>
</dbReference>
<sequence>MTIKALVLNCSLKDSTQPSNTRALIDEIVKIFNQNGVVTEVLRMADYSIGFGVTNEAVNDNDQWPEIFEKVKQADILLLGSPIWLGEQSSLATLVVERLYGGSSLTNEKGQYLYYNKVGGVVVTGNEDGAKNVSSYLIYALSHIGFTIPPNVDTYWVGEAGPGPSFIEAKGNQNEFTVQHAKIAAYNLLHFARLLKEHPIPAEGNVIDSE</sequence>
<dbReference type="GO" id="GO:0016491">
    <property type="term" value="F:oxidoreductase activity"/>
    <property type="evidence" value="ECO:0007669"/>
    <property type="project" value="InterPro"/>
</dbReference>
<accession>A0A3D8GUP3</accession>
<feature type="domain" description="NADPH-dependent FMN reductase-like" evidence="1">
    <location>
        <begin position="4"/>
        <end position="151"/>
    </location>
</feature>
<dbReference type="SUPFAM" id="SSF52218">
    <property type="entry name" value="Flavoproteins"/>
    <property type="match status" value="1"/>
</dbReference>
<dbReference type="AlphaFoldDB" id="A0A3D8GUP3"/>
<evidence type="ECO:0000313" key="3">
    <source>
        <dbReference type="Proteomes" id="UP000257144"/>
    </source>
</evidence>
<name>A0A3D8GUP3_9BACI</name>
<evidence type="ECO:0000259" key="1">
    <source>
        <dbReference type="Pfam" id="PF03358"/>
    </source>
</evidence>
<reference evidence="2 3" key="1">
    <citation type="submission" date="2018-07" db="EMBL/GenBank/DDBJ databases">
        <title>Bacillus sp. YLB-04 draft genome sequence.</title>
        <authorList>
            <person name="Yu L."/>
            <person name="Tang X."/>
        </authorList>
    </citation>
    <scope>NUCLEOTIDE SEQUENCE [LARGE SCALE GENOMIC DNA]</scope>
    <source>
        <strain evidence="2 3">YLB-04</strain>
    </source>
</reference>
<comment type="caution">
    <text evidence="2">The sequence shown here is derived from an EMBL/GenBank/DDBJ whole genome shotgun (WGS) entry which is preliminary data.</text>
</comment>
<evidence type="ECO:0000313" key="2">
    <source>
        <dbReference type="EMBL" id="RDU38190.1"/>
    </source>
</evidence>
<dbReference type="OrthoDB" id="8853249at2"/>